<dbReference type="Proteomes" id="UP000198598">
    <property type="component" value="Unassembled WGS sequence"/>
</dbReference>
<dbReference type="EMBL" id="FOLQ01000014">
    <property type="protein sequence ID" value="SFE44405.1"/>
    <property type="molecule type" value="Genomic_DNA"/>
</dbReference>
<accession>A0A1I2AK56</accession>
<name>A0A1I2AK56_9BACT</name>
<organism evidence="1 2">
    <name type="scientific">Spirosoma endophyticum</name>
    <dbReference type="NCBI Taxonomy" id="662367"/>
    <lineage>
        <taxon>Bacteria</taxon>
        <taxon>Pseudomonadati</taxon>
        <taxon>Bacteroidota</taxon>
        <taxon>Cytophagia</taxon>
        <taxon>Cytophagales</taxon>
        <taxon>Cytophagaceae</taxon>
        <taxon>Spirosoma</taxon>
    </lineage>
</organism>
<keyword evidence="2" id="KW-1185">Reference proteome</keyword>
<evidence type="ECO:0000313" key="2">
    <source>
        <dbReference type="Proteomes" id="UP000198598"/>
    </source>
</evidence>
<proteinExistence type="predicted"/>
<gene>
    <name evidence="1" type="ORF">SAMN05216167_1144</name>
</gene>
<evidence type="ECO:0000313" key="1">
    <source>
        <dbReference type="EMBL" id="SFE44405.1"/>
    </source>
</evidence>
<protein>
    <submittedName>
        <fullName evidence="1">Uncharacterized protein</fullName>
    </submittedName>
</protein>
<sequence length="85" mass="9424">MRTTRNNSKSCIDGCLYLALTGSVMDLTQTGVGYQGYKIVNKTGCYVEEKAVRHCGKFFSVYNVRESISSLFTAPAARPHLYTFG</sequence>
<reference evidence="1 2" key="1">
    <citation type="submission" date="2016-10" db="EMBL/GenBank/DDBJ databases">
        <authorList>
            <person name="de Groot N.N."/>
        </authorList>
    </citation>
    <scope>NUCLEOTIDE SEQUENCE [LARGE SCALE GENOMIC DNA]</scope>
    <source>
        <strain evidence="1 2">DSM 26130</strain>
    </source>
</reference>
<dbReference type="AlphaFoldDB" id="A0A1I2AK56"/>